<evidence type="ECO:0000313" key="2">
    <source>
        <dbReference type="Proteomes" id="UP000312512"/>
    </source>
</evidence>
<dbReference type="AlphaFoldDB" id="A0A5C4VZF0"/>
<dbReference type="EMBL" id="VDLX02000014">
    <property type="protein sequence ID" value="KAB8190801.1"/>
    <property type="molecule type" value="Genomic_DNA"/>
</dbReference>
<dbReference type="RefSeq" id="WP_139634197.1">
    <property type="nucleotide sequence ID" value="NZ_VDLX02000014.1"/>
</dbReference>
<accession>A0A5C4VZF0</accession>
<dbReference type="Proteomes" id="UP000312512">
    <property type="component" value="Unassembled WGS sequence"/>
</dbReference>
<dbReference type="OrthoDB" id="7626403at2"/>
<gene>
    <name evidence="1" type="ORF">FH608_032555</name>
</gene>
<keyword evidence="2" id="KW-1185">Reference proteome</keyword>
<evidence type="ECO:0000313" key="1">
    <source>
        <dbReference type="EMBL" id="KAB8190801.1"/>
    </source>
</evidence>
<comment type="caution">
    <text evidence="1">The sequence shown here is derived from an EMBL/GenBank/DDBJ whole genome shotgun (WGS) entry which is preliminary data.</text>
</comment>
<organism evidence="1 2">
    <name type="scientific">Nonomuraea phyllanthi</name>
    <dbReference type="NCBI Taxonomy" id="2219224"/>
    <lineage>
        <taxon>Bacteria</taxon>
        <taxon>Bacillati</taxon>
        <taxon>Actinomycetota</taxon>
        <taxon>Actinomycetes</taxon>
        <taxon>Streptosporangiales</taxon>
        <taxon>Streptosporangiaceae</taxon>
        <taxon>Nonomuraea</taxon>
    </lineage>
</organism>
<sequence>MAGWQFMSAMGELPNARPSPGTGRRAASALFADDPISRPLTYPGRIPVSSGVLVDDTYVPLRPIPGRRPEEWQAGERTLGSLLARHGGSHPRHLVAAVGSNAAPGQLRRKFLDHGVRPVVPMTLADVPGVAPGVSAHVSKWGYVPAAPVDTPGESSRLFVLWLDERQLAALDLTEPNYDRRPLGDPVTVAPGLRLPPPFVYRGRHGCLPGADGRPRRLTAQRELIQSLLDESAAMRALCGDTPEDFVRNVKDETVREGVYRLFHSL</sequence>
<reference evidence="1 2" key="1">
    <citation type="submission" date="2019-10" db="EMBL/GenBank/DDBJ databases">
        <title>Nonomuraea sp. nov., isolated from Phyllanthus amarus.</title>
        <authorList>
            <person name="Klykleung N."/>
            <person name="Tanasupawat S."/>
        </authorList>
    </citation>
    <scope>NUCLEOTIDE SEQUENCE [LARGE SCALE GENOMIC DNA]</scope>
    <source>
        <strain evidence="1 2">PA1-10</strain>
    </source>
</reference>
<protein>
    <submittedName>
        <fullName evidence="1">Uncharacterized protein</fullName>
    </submittedName>
</protein>
<name>A0A5C4VZF0_9ACTN</name>
<proteinExistence type="predicted"/>